<evidence type="ECO:0000313" key="3">
    <source>
        <dbReference type="Proteomes" id="UP000054337"/>
    </source>
</evidence>
<organism evidence="2 3">
    <name type="scientific">Bipolaris victoriae (strain FI3)</name>
    <name type="common">Victoria blight of oats agent</name>
    <name type="synonym">Cochliobolus victoriae</name>
    <dbReference type="NCBI Taxonomy" id="930091"/>
    <lineage>
        <taxon>Eukaryota</taxon>
        <taxon>Fungi</taxon>
        <taxon>Dikarya</taxon>
        <taxon>Ascomycota</taxon>
        <taxon>Pezizomycotina</taxon>
        <taxon>Dothideomycetes</taxon>
        <taxon>Pleosporomycetidae</taxon>
        <taxon>Pleosporales</taxon>
        <taxon>Pleosporineae</taxon>
        <taxon>Pleosporaceae</taxon>
        <taxon>Bipolaris</taxon>
    </lineage>
</organism>
<dbReference type="Proteomes" id="UP000054337">
    <property type="component" value="Unassembled WGS sequence"/>
</dbReference>
<sequence>QDQKNEQSCMAYNQSTYGHAPPWSPDNRGSQNSTSYQPSAVSSSAESPLQMAIISELQGGTQRWDSQACAYATASYETYAPNTSFQHPIPDQIIPSSTAFTGTTYYTTLTSQHTPTANSPSSQAHLPYYQYVTTPPSPSPPHTNHLLETPLLPTTHPLPPPYHPNNPLPHQPPPKSPAPTTAAQS</sequence>
<evidence type="ECO:0000256" key="1">
    <source>
        <dbReference type="SAM" id="MobiDB-lite"/>
    </source>
</evidence>
<dbReference type="EMBL" id="KI968705">
    <property type="protein sequence ID" value="EUN30410.1"/>
    <property type="molecule type" value="Genomic_DNA"/>
</dbReference>
<evidence type="ECO:0000313" key="2">
    <source>
        <dbReference type="EMBL" id="EUN30410.1"/>
    </source>
</evidence>
<feature type="region of interest" description="Disordered" evidence="1">
    <location>
        <begin position="129"/>
        <end position="185"/>
    </location>
</feature>
<dbReference type="AlphaFoldDB" id="W7EWX9"/>
<feature type="compositionally biased region" description="Polar residues" evidence="1">
    <location>
        <begin position="27"/>
        <end position="47"/>
    </location>
</feature>
<proteinExistence type="predicted"/>
<feature type="compositionally biased region" description="Low complexity" evidence="1">
    <location>
        <begin position="142"/>
        <end position="155"/>
    </location>
</feature>
<reference evidence="2 3" key="1">
    <citation type="journal article" date="2013" name="PLoS Genet.">
        <title>Comparative genome structure, secondary metabolite, and effector coding capacity across Cochliobolus pathogens.</title>
        <authorList>
            <person name="Condon B.J."/>
            <person name="Leng Y."/>
            <person name="Wu D."/>
            <person name="Bushley K.E."/>
            <person name="Ohm R.A."/>
            <person name="Otillar R."/>
            <person name="Martin J."/>
            <person name="Schackwitz W."/>
            <person name="Grimwood J."/>
            <person name="MohdZainudin N."/>
            <person name="Xue C."/>
            <person name="Wang R."/>
            <person name="Manning V.A."/>
            <person name="Dhillon B."/>
            <person name="Tu Z.J."/>
            <person name="Steffenson B.J."/>
            <person name="Salamov A."/>
            <person name="Sun H."/>
            <person name="Lowry S."/>
            <person name="LaButti K."/>
            <person name="Han J."/>
            <person name="Copeland A."/>
            <person name="Lindquist E."/>
            <person name="Barry K."/>
            <person name="Schmutz J."/>
            <person name="Baker S.E."/>
            <person name="Ciuffetti L.M."/>
            <person name="Grigoriev I.V."/>
            <person name="Zhong S."/>
            <person name="Turgeon B.G."/>
        </authorList>
    </citation>
    <scope>NUCLEOTIDE SEQUENCE [LARGE SCALE GENOMIC DNA]</scope>
    <source>
        <strain evidence="2 3">FI3</strain>
    </source>
</reference>
<gene>
    <name evidence="2" type="ORF">COCVIDRAFT_90110</name>
</gene>
<dbReference type="HOGENOM" id="CLU_1464605_0_0_1"/>
<name>W7EWX9_BIPV3</name>
<dbReference type="GeneID" id="26259142"/>
<feature type="non-terminal residue" evidence="2">
    <location>
        <position position="1"/>
    </location>
</feature>
<dbReference type="RefSeq" id="XP_014560033.1">
    <property type="nucleotide sequence ID" value="XM_014704547.1"/>
</dbReference>
<feature type="region of interest" description="Disordered" evidence="1">
    <location>
        <begin position="1"/>
        <end position="47"/>
    </location>
</feature>
<accession>W7EWX9</accession>
<protein>
    <submittedName>
        <fullName evidence="2">Uncharacterized protein</fullName>
    </submittedName>
</protein>
<feature type="compositionally biased region" description="Pro residues" evidence="1">
    <location>
        <begin position="156"/>
        <end position="177"/>
    </location>
</feature>
<keyword evidence="3" id="KW-1185">Reference proteome</keyword>
<feature type="compositionally biased region" description="Polar residues" evidence="1">
    <location>
        <begin position="1"/>
        <end position="17"/>
    </location>
</feature>